<organism evidence="10 11">
    <name type="scientific">Sphagnum troendelagicum</name>
    <dbReference type="NCBI Taxonomy" id="128251"/>
    <lineage>
        <taxon>Eukaryota</taxon>
        <taxon>Viridiplantae</taxon>
        <taxon>Streptophyta</taxon>
        <taxon>Embryophyta</taxon>
        <taxon>Bryophyta</taxon>
        <taxon>Sphagnophytina</taxon>
        <taxon>Sphagnopsida</taxon>
        <taxon>Sphagnales</taxon>
        <taxon>Sphagnaceae</taxon>
        <taxon>Sphagnum</taxon>
    </lineage>
</organism>
<accession>A0ABP0TUZ1</accession>
<comment type="function">
    <text evidence="8">Component of the peroxisomal and mitochondrial division machineries. Plays a role in promoting the fission of mitochondria and peroxisomes.</text>
</comment>
<keyword evidence="5 9" id="KW-1133">Transmembrane helix</keyword>
<comment type="similarity">
    <text evidence="2 8">Belongs to the FIS1 family.</text>
</comment>
<evidence type="ECO:0000313" key="10">
    <source>
        <dbReference type="EMBL" id="CAK9205050.1"/>
    </source>
</evidence>
<evidence type="ECO:0000256" key="8">
    <source>
        <dbReference type="PIRNR" id="PIRNR008835"/>
    </source>
</evidence>
<dbReference type="InterPro" id="IPR011990">
    <property type="entry name" value="TPR-like_helical_dom_sf"/>
</dbReference>
<proteinExistence type="inferred from homology"/>
<dbReference type="CDD" id="cd12212">
    <property type="entry name" value="Fis1"/>
    <property type="match status" value="1"/>
</dbReference>
<keyword evidence="7 8" id="KW-0472">Membrane</keyword>
<dbReference type="PANTHER" id="PTHR13247">
    <property type="entry name" value="TETRATRICOPEPTIDE REPEAT PROTEIN 11 TPR REPEAT PROTEIN 11"/>
    <property type="match status" value="1"/>
</dbReference>
<comment type="domain">
    <text evidence="8">The C-terminus is necessary for mitochondrial or peroxisomal targeting, while the N-terminus is necessary for mitochondrial or peroxisomal fission.</text>
</comment>
<gene>
    <name evidence="10" type="ORF">CSSPTR1EN2_LOCUS7692</name>
</gene>
<evidence type="ECO:0000256" key="5">
    <source>
        <dbReference type="ARBA" id="ARBA00022989"/>
    </source>
</evidence>
<dbReference type="Pfam" id="PF14852">
    <property type="entry name" value="Fis1_TPR_N"/>
    <property type="match status" value="1"/>
</dbReference>
<dbReference type="Gene3D" id="1.25.40.10">
    <property type="entry name" value="Tetratricopeptide repeat domain"/>
    <property type="match status" value="1"/>
</dbReference>
<evidence type="ECO:0000256" key="6">
    <source>
        <dbReference type="ARBA" id="ARBA00023128"/>
    </source>
</evidence>
<protein>
    <recommendedName>
        <fullName evidence="8">Mitochondrial fission 1 protein</fullName>
    </recommendedName>
</protein>
<keyword evidence="3 9" id="KW-0812">Transmembrane</keyword>
<dbReference type="InterPro" id="IPR033745">
    <property type="entry name" value="Fis1_cytosol"/>
</dbReference>
<dbReference type="Pfam" id="PF14853">
    <property type="entry name" value="Fis1_TPR_C"/>
    <property type="match status" value="1"/>
</dbReference>
<dbReference type="PANTHER" id="PTHR13247:SF0">
    <property type="entry name" value="MITOCHONDRIAL FISSION 1 PROTEIN"/>
    <property type="match status" value="1"/>
</dbReference>
<dbReference type="SUPFAM" id="SSF48452">
    <property type="entry name" value="TPR-like"/>
    <property type="match status" value="1"/>
</dbReference>
<evidence type="ECO:0000256" key="2">
    <source>
        <dbReference type="ARBA" id="ARBA00008937"/>
    </source>
</evidence>
<evidence type="ECO:0000313" key="11">
    <source>
        <dbReference type="Proteomes" id="UP001497512"/>
    </source>
</evidence>
<dbReference type="PIRSF" id="PIRSF008835">
    <property type="entry name" value="TPR_repeat_11_Fis1"/>
    <property type="match status" value="1"/>
</dbReference>
<reference evidence="10" key="1">
    <citation type="submission" date="2024-02" db="EMBL/GenBank/DDBJ databases">
        <authorList>
            <consortium name="ELIXIR-Norway"/>
            <consortium name="Elixir Norway"/>
        </authorList>
    </citation>
    <scope>NUCLEOTIDE SEQUENCE</scope>
</reference>
<keyword evidence="11" id="KW-1185">Reference proteome</keyword>
<comment type="subcellular location">
    <subcellularLocation>
        <location evidence="1">Mitochondrion outer membrane</location>
        <topology evidence="1">Single-pass membrane protein</topology>
    </subcellularLocation>
</comment>
<sequence length="170" mass="18006">MAGSFLDKIGTLFGGGDTLPWTDSEMIATCEVEVNEKTKVSGGDSGKNESIMRLAWALVHSRHPSDVQRGIAMLEASLSNSQIGALEKREILYLLAVGQFRAAEYARSRRLVDQALKISPDFRQASALKQMIEDKIAKDGMIGVGLAAGAAALLASGIAAAVAGSRSQKK</sequence>
<evidence type="ECO:0000256" key="9">
    <source>
        <dbReference type="SAM" id="Phobius"/>
    </source>
</evidence>
<evidence type="ECO:0000256" key="1">
    <source>
        <dbReference type="ARBA" id="ARBA00004572"/>
    </source>
</evidence>
<keyword evidence="6 8" id="KW-0496">Mitochondrion</keyword>
<dbReference type="InterPro" id="IPR028058">
    <property type="entry name" value="Fis1_TPR_N"/>
</dbReference>
<evidence type="ECO:0000256" key="7">
    <source>
        <dbReference type="ARBA" id="ARBA00023136"/>
    </source>
</evidence>
<dbReference type="InterPro" id="IPR016543">
    <property type="entry name" value="Fis1"/>
</dbReference>
<feature type="transmembrane region" description="Helical" evidence="9">
    <location>
        <begin position="140"/>
        <end position="163"/>
    </location>
</feature>
<evidence type="ECO:0000256" key="3">
    <source>
        <dbReference type="ARBA" id="ARBA00022692"/>
    </source>
</evidence>
<dbReference type="Proteomes" id="UP001497512">
    <property type="component" value="Chromosome 14"/>
</dbReference>
<keyword evidence="4 8" id="KW-1000">Mitochondrion outer membrane</keyword>
<dbReference type="InterPro" id="IPR028061">
    <property type="entry name" value="Fis1_TPR_C"/>
</dbReference>
<name>A0ABP0TUZ1_9BRYO</name>
<dbReference type="EMBL" id="OZ019906">
    <property type="protein sequence ID" value="CAK9205050.1"/>
    <property type="molecule type" value="Genomic_DNA"/>
</dbReference>
<evidence type="ECO:0000256" key="4">
    <source>
        <dbReference type="ARBA" id="ARBA00022787"/>
    </source>
</evidence>